<keyword evidence="4 6" id="KW-0067">ATP-binding</keyword>
<dbReference type="EMBL" id="JACGWV010000001">
    <property type="protein sequence ID" value="MBA8806497.1"/>
    <property type="molecule type" value="Genomic_DNA"/>
</dbReference>
<keyword evidence="2" id="KW-0813">Transport</keyword>
<evidence type="ECO:0000259" key="5">
    <source>
        <dbReference type="PROSITE" id="PS50893"/>
    </source>
</evidence>
<dbReference type="PROSITE" id="PS00211">
    <property type="entry name" value="ABC_TRANSPORTER_1"/>
    <property type="match status" value="2"/>
</dbReference>
<feature type="domain" description="ABC transporter" evidence="5">
    <location>
        <begin position="345"/>
        <end position="588"/>
    </location>
</feature>
<proteinExistence type="inferred from homology"/>
<keyword evidence="3" id="KW-0547">Nucleotide-binding</keyword>
<comment type="caution">
    <text evidence="6">The sequence shown here is derived from an EMBL/GenBank/DDBJ whole genome shotgun (WGS) entry which is preliminary data.</text>
</comment>
<keyword evidence="7" id="KW-1185">Reference proteome</keyword>
<dbReference type="InterPro" id="IPR017871">
    <property type="entry name" value="ABC_transporter-like_CS"/>
</dbReference>
<dbReference type="InterPro" id="IPR003593">
    <property type="entry name" value="AAA+_ATPase"/>
</dbReference>
<dbReference type="SMART" id="SM00382">
    <property type="entry name" value="AAA"/>
    <property type="match status" value="2"/>
</dbReference>
<evidence type="ECO:0000313" key="6">
    <source>
        <dbReference type="EMBL" id="MBA8806497.1"/>
    </source>
</evidence>
<dbReference type="PANTHER" id="PTHR43776:SF7">
    <property type="entry name" value="D,D-DIPEPTIDE TRANSPORT ATP-BINDING PROTEIN DDPF-RELATED"/>
    <property type="match status" value="1"/>
</dbReference>
<feature type="domain" description="ABC transporter" evidence="5">
    <location>
        <begin position="14"/>
        <end position="259"/>
    </location>
</feature>
<dbReference type="InterPro" id="IPR027417">
    <property type="entry name" value="P-loop_NTPase"/>
</dbReference>
<dbReference type="PANTHER" id="PTHR43776">
    <property type="entry name" value="TRANSPORT ATP-BINDING PROTEIN"/>
    <property type="match status" value="1"/>
</dbReference>
<dbReference type="SUPFAM" id="SSF52540">
    <property type="entry name" value="P-loop containing nucleoside triphosphate hydrolases"/>
    <property type="match status" value="2"/>
</dbReference>
<protein>
    <submittedName>
        <fullName evidence="6">Peptide/nickel transport system ATP-binding protein</fullName>
    </submittedName>
</protein>
<dbReference type="InterPro" id="IPR003439">
    <property type="entry name" value="ABC_transporter-like_ATP-bd"/>
</dbReference>
<evidence type="ECO:0000256" key="2">
    <source>
        <dbReference type="ARBA" id="ARBA00022448"/>
    </source>
</evidence>
<dbReference type="Proteomes" id="UP000540568">
    <property type="component" value="Unassembled WGS sequence"/>
</dbReference>
<dbReference type="PROSITE" id="PS50893">
    <property type="entry name" value="ABC_TRANSPORTER_2"/>
    <property type="match status" value="2"/>
</dbReference>
<dbReference type="GO" id="GO:0015833">
    <property type="term" value="P:peptide transport"/>
    <property type="evidence" value="ECO:0007669"/>
    <property type="project" value="InterPro"/>
</dbReference>
<evidence type="ECO:0000256" key="1">
    <source>
        <dbReference type="ARBA" id="ARBA00005417"/>
    </source>
</evidence>
<gene>
    <name evidence="6" type="ORF">FHX71_000439</name>
</gene>
<dbReference type="NCBIfam" id="NF008453">
    <property type="entry name" value="PRK11308.1"/>
    <property type="match status" value="2"/>
</dbReference>
<dbReference type="InterPro" id="IPR013563">
    <property type="entry name" value="Oligopep_ABC_C"/>
</dbReference>
<dbReference type="NCBIfam" id="NF007739">
    <property type="entry name" value="PRK10419.1"/>
    <property type="match status" value="2"/>
</dbReference>
<dbReference type="InterPro" id="IPR050319">
    <property type="entry name" value="ABC_transp_ATP-bind"/>
</dbReference>
<name>A0A7W3J5A6_9MICO</name>
<reference evidence="6 7" key="1">
    <citation type="submission" date="2020-07" db="EMBL/GenBank/DDBJ databases">
        <title>Sequencing the genomes of 1000 actinobacteria strains.</title>
        <authorList>
            <person name="Klenk H.-P."/>
        </authorList>
    </citation>
    <scope>NUCLEOTIDE SEQUENCE [LARGE SCALE GENOMIC DNA]</scope>
    <source>
        <strain evidence="6 7">DSM 44121</strain>
    </source>
</reference>
<dbReference type="CDD" id="cd03257">
    <property type="entry name" value="ABC_NikE_OppD_transporters"/>
    <property type="match status" value="2"/>
</dbReference>
<comment type="similarity">
    <text evidence="1">Belongs to the ABC transporter superfamily.</text>
</comment>
<organism evidence="6 7">
    <name type="scientific">Promicromonospora sukumoe</name>
    <dbReference type="NCBI Taxonomy" id="88382"/>
    <lineage>
        <taxon>Bacteria</taxon>
        <taxon>Bacillati</taxon>
        <taxon>Actinomycetota</taxon>
        <taxon>Actinomycetes</taxon>
        <taxon>Micrococcales</taxon>
        <taxon>Promicromonosporaceae</taxon>
        <taxon>Promicromonospora</taxon>
    </lineage>
</organism>
<dbReference type="Pfam" id="PF00005">
    <property type="entry name" value="ABC_tran"/>
    <property type="match status" value="2"/>
</dbReference>
<sequence length="593" mass="61430">MSVVTPGPVGEPVLDVRDLVVSFGGRRVVDGVSLQVAAGECVAIVGESGSGKSVTARSVVGLAGDGARVSAGLLSVAGQDVLSLSGRRLRRLRGGTVGLIAQDALVSLDPLRPVGREIGDTLALHTDLDAAARRVRTVELLERVGLPDAELRAGQRPGQLSGGQRQRALIAAGIAADPRLVIADEPTTALDQPVQAGVLRLLGQLRDEGTGVLLISHDLSVVLGIADRLLVMTDGVVVEEGTPAEVFERPRHPYTRKLVAAVPAGRPRGESLTGGAGAGAAPVGAVGDAASSPGGAAAPSSAPAVVAPSAAGSERRDSRSLSADKATVSTFDLTDADGDAQGVLVEARGLSRVFHVGGREIVAADDVSFSLRAGRTLGLVGESGSGKSTTARLLLGLEHPDAGEVTLLGEPWSPLPEARRRPRRSLIGAVFQDALSSFDPRWTVGAVLADAVTHGRSVRPGPVRAEISALLDTVGLDPALAARRPLHLSGGQRQRVAVARALAAEPRVLVLDEPVSALDVSVQAQVLDLLDRLQRERDLAYLLITHDLGVALHMSDDLAVMQEGRIVEQGPASSVFDDPEHPYARLLRDAVRI</sequence>
<dbReference type="Gene3D" id="3.40.50.300">
    <property type="entry name" value="P-loop containing nucleotide triphosphate hydrolases"/>
    <property type="match status" value="2"/>
</dbReference>
<evidence type="ECO:0000256" key="3">
    <source>
        <dbReference type="ARBA" id="ARBA00022741"/>
    </source>
</evidence>
<evidence type="ECO:0000256" key="4">
    <source>
        <dbReference type="ARBA" id="ARBA00022840"/>
    </source>
</evidence>
<dbReference type="AlphaFoldDB" id="A0A7W3J5A6"/>
<dbReference type="GO" id="GO:0016887">
    <property type="term" value="F:ATP hydrolysis activity"/>
    <property type="evidence" value="ECO:0007669"/>
    <property type="project" value="InterPro"/>
</dbReference>
<dbReference type="Pfam" id="PF08352">
    <property type="entry name" value="oligo_HPY"/>
    <property type="match status" value="2"/>
</dbReference>
<dbReference type="GO" id="GO:0005524">
    <property type="term" value="F:ATP binding"/>
    <property type="evidence" value="ECO:0007669"/>
    <property type="project" value="UniProtKB-KW"/>
</dbReference>
<evidence type="ECO:0000313" key="7">
    <source>
        <dbReference type="Proteomes" id="UP000540568"/>
    </source>
</evidence>
<dbReference type="GO" id="GO:0055085">
    <property type="term" value="P:transmembrane transport"/>
    <property type="evidence" value="ECO:0007669"/>
    <property type="project" value="UniProtKB-ARBA"/>
</dbReference>
<dbReference type="RefSeq" id="WP_312876895.1">
    <property type="nucleotide sequence ID" value="NZ_BAAATF010000002.1"/>
</dbReference>
<accession>A0A7W3J5A6</accession>